<evidence type="ECO:0000313" key="6">
    <source>
        <dbReference type="Proteomes" id="UP000297245"/>
    </source>
</evidence>
<dbReference type="InterPro" id="IPR029030">
    <property type="entry name" value="Caspase-like_dom_sf"/>
</dbReference>
<dbReference type="EMBL" id="ML179838">
    <property type="protein sequence ID" value="THU81121.1"/>
    <property type="molecule type" value="Genomic_DNA"/>
</dbReference>
<evidence type="ECO:0000256" key="3">
    <source>
        <dbReference type="ARBA" id="ARBA00022807"/>
    </source>
</evidence>
<accession>A0A4S8KYZ4</accession>
<proteinExistence type="inferred from homology"/>
<keyword evidence="3" id="KW-0645">Protease</keyword>
<evidence type="ECO:0000313" key="5">
    <source>
        <dbReference type="EMBL" id="THU81121.1"/>
    </source>
</evidence>
<comment type="similarity">
    <text evidence="1">Belongs to the peptidase C14B family.</text>
</comment>
<dbReference type="InterPro" id="IPR011600">
    <property type="entry name" value="Pept_C14_caspase"/>
</dbReference>
<evidence type="ECO:0000259" key="4">
    <source>
        <dbReference type="Pfam" id="PF00656"/>
    </source>
</evidence>
<dbReference type="Proteomes" id="UP000297245">
    <property type="component" value="Unassembled WGS sequence"/>
</dbReference>
<dbReference type="GO" id="GO:0006508">
    <property type="term" value="P:proteolysis"/>
    <property type="evidence" value="ECO:0007669"/>
    <property type="project" value="InterPro"/>
</dbReference>
<dbReference type="PANTHER" id="PTHR48104:SF30">
    <property type="entry name" value="METACASPASE-1"/>
    <property type="match status" value="1"/>
</dbReference>
<sequence>MKQDIANSKRFGLKIHALLIGIDKYKEDPNNVATLAGCVNDCNDVKAWVDESFTFPHTMLLQNHEATRDAIIKQIGDIATSKYIDRGHPILIYFAGHGAQVEPLKEWELPSERNIQMCIPYDFSLKPIDGKGMGILDRDLSEAIAKVAKKKGDNIVVILDSCHSASGTRGEAEVNRAIKVPSDYAKSASLKKEDFSPSGDTMNCSRASSTTPTNHILLSACREDEWAKEKLFGKEKRGIFTQHLFTKLREAETESMTYGELILSLPLAEYQHPHCDAIDKDRIVFSLNHKRREFHSIDPPNQGNPRYLQLGAPHGVQKSDCFLLFKEDKFSSESCVGEGSVVDLKGFKSVLQVPQKSDPAFAVRTIQSPSISIIVPEEVLEPLPPWFLKLGVKLVTQADQTYEVLKLVKDENRVKFEFLNAEHSVAETHLHSWPLEKDSLVRLFHQMGHFYHHLHHTPGPILSIPVQVSIVLLKDMEPIDNSDTILSPSIPVKVLADDEPRYGFKVTNTSNEGIFFSLFYFGLRQFNIDALYNPPTVASGAPTACLAPNESKTIGYGNPGDEGFRFSLEESEESDVGYLRLFFSCQYLDFLHIRRSNLFHEERELSVSGRGLGKGRMSRNLPQQSIVSDSTPLTTGALTFPIVQLPESKMGGHLVCIHQPEGFLPPSV</sequence>
<feature type="domain" description="Peptidase C14 caspase" evidence="4">
    <location>
        <begin position="16"/>
        <end position="260"/>
    </location>
</feature>
<keyword evidence="3" id="KW-0788">Thiol protease</keyword>
<organism evidence="5 6">
    <name type="scientific">Dendrothele bispora (strain CBS 962.96)</name>
    <dbReference type="NCBI Taxonomy" id="1314807"/>
    <lineage>
        <taxon>Eukaryota</taxon>
        <taxon>Fungi</taxon>
        <taxon>Dikarya</taxon>
        <taxon>Basidiomycota</taxon>
        <taxon>Agaricomycotina</taxon>
        <taxon>Agaricomycetes</taxon>
        <taxon>Agaricomycetidae</taxon>
        <taxon>Agaricales</taxon>
        <taxon>Agaricales incertae sedis</taxon>
        <taxon>Dendrothele</taxon>
    </lineage>
</organism>
<dbReference type="GO" id="GO:0005737">
    <property type="term" value="C:cytoplasm"/>
    <property type="evidence" value="ECO:0007669"/>
    <property type="project" value="TreeGrafter"/>
</dbReference>
<dbReference type="AlphaFoldDB" id="A0A4S8KYZ4"/>
<dbReference type="Gene3D" id="3.40.50.1460">
    <property type="match status" value="1"/>
</dbReference>
<evidence type="ECO:0000256" key="2">
    <source>
        <dbReference type="ARBA" id="ARBA00022703"/>
    </source>
</evidence>
<gene>
    <name evidence="5" type="ORF">K435DRAFT_972459</name>
</gene>
<dbReference type="InterPro" id="IPR050452">
    <property type="entry name" value="Metacaspase"/>
</dbReference>
<protein>
    <recommendedName>
        <fullName evidence="4">Peptidase C14 caspase domain-containing protein</fullName>
    </recommendedName>
</protein>
<dbReference type="GO" id="GO:0004197">
    <property type="term" value="F:cysteine-type endopeptidase activity"/>
    <property type="evidence" value="ECO:0007669"/>
    <property type="project" value="InterPro"/>
</dbReference>
<keyword evidence="6" id="KW-1185">Reference proteome</keyword>
<dbReference type="OrthoDB" id="3223806at2759"/>
<dbReference type="Pfam" id="PF00656">
    <property type="entry name" value="Peptidase_C14"/>
    <property type="match status" value="1"/>
</dbReference>
<evidence type="ECO:0000256" key="1">
    <source>
        <dbReference type="ARBA" id="ARBA00009005"/>
    </source>
</evidence>
<dbReference type="SUPFAM" id="SSF52129">
    <property type="entry name" value="Caspase-like"/>
    <property type="match status" value="1"/>
</dbReference>
<dbReference type="PANTHER" id="PTHR48104">
    <property type="entry name" value="METACASPASE-4"/>
    <property type="match status" value="1"/>
</dbReference>
<keyword evidence="3" id="KW-0378">Hydrolase</keyword>
<name>A0A4S8KYZ4_DENBC</name>
<keyword evidence="2" id="KW-0053">Apoptosis</keyword>
<reference evidence="5 6" key="1">
    <citation type="journal article" date="2019" name="Nat. Ecol. Evol.">
        <title>Megaphylogeny resolves global patterns of mushroom evolution.</title>
        <authorList>
            <person name="Varga T."/>
            <person name="Krizsan K."/>
            <person name="Foldi C."/>
            <person name="Dima B."/>
            <person name="Sanchez-Garcia M."/>
            <person name="Sanchez-Ramirez S."/>
            <person name="Szollosi G.J."/>
            <person name="Szarkandi J.G."/>
            <person name="Papp V."/>
            <person name="Albert L."/>
            <person name="Andreopoulos W."/>
            <person name="Angelini C."/>
            <person name="Antonin V."/>
            <person name="Barry K.W."/>
            <person name="Bougher N.L."/>
            <person name="Buchanan P."/>
            <person name="Buyck B."/>
            <person name="Bense V."/>
            <person name="Catcheside P."/>
            <person name="Chovatia M."/>
            <person name="Cooper J."/>
            <person name="Damon W."/>
            <person name="Desjardin D."/>
            <person name="Finy P."/>
            <person name="Geml J."/>
            <person name="Haridas S."/>
            <person name="Hughes K."/>
            <person name="Justo A."/>
            <person name="Karasinski D."/>
            <person name="Kautmanova I."/>
            <person name="Kiss B."/>
            <person name="Kocsube S."/>
            <person name="Kotiranta H."/>
            <person name="LaButti K.M."/>
            <person name="Lechner B.E."/>
            <person name="Liimatainen K."/>
            <person name="Lipzen A."/>
            <person name="Lukacs Z."/>
            <person name="Mihaltcheva S."/>
            <person name="Morgado L.N."/>
            <person name="Niskanen T."/>
            <person name="Noordeloos M.E."/>
            <person name="Ohm R.A."/>
            <person name="Ortiz-Santana B."/>
            <person name="Ovrebo C."/>
            <person name="Racz N."/>
            <person name="Riley R."/>
            <person name="Savchenko A."/>
            <person name="Shiryaev A."/>
            <person name="Soop K."/>
            <person name="Spirin V."/>
            <person name="Szebenyi C."/>
            <person name="Tomsovsky M."/>
            <person name="Tulloss R.E."/>
            <person name="Uehling J."/>
            <person name="Grigoriev I.V."/>
            <person name="Vagvolgyi C."/>
            <person name="Papp T."/>
            <person name="Martin F.M."/>
            <person name="Miettinen O."/>
            <person name="Hibbett D.S."/>
            <person name="Nagy L.G."/>
        </authorList>
    </citation>
    <scope>NUCLEOTIDE SEQUENCE [LARGE SCALE GENOMIC DNA]</scope>
    <source>
        <strain evidence="5 6">CBS 962.96</strain>
    </source>
</reference>
<dbReference type="GO" id="GO:0006915">
    <property type="term" value="P:apoptotic process"/>
    <property type="evidence" value="ECO:0007669"/>
    <property type="project" value="UniProtKB-KW"/>
</dbReference>